<dbReference type="PRINTS" id="PR01278">
    <property type="entry name" value="CD97PROTEIN"/>
</dbReference>
<dbReference type="AlphaFoldDB" id="A0A401PD94"/>
<evidence type="ECO:0000256" key="5">
    <source>
        <dbReference type="ARBA" id="ARBA00022837"/>
    </source>
</evidence>
<keyword evidence="3 12" id="KW-0732">Signal</keyword>
<dbReference type="PROSITE" id="PS50261">
    <property type="entry name" value="G_PROTEIN_RECEP_F2_4"/>
    <property type="match status" value="1"/>
</dbReference>
<keyword evidence="6" id="KW-0130">Cell adhesion</keyword>
<feature type="domain" description="GAIN-B" evidence="13">
    <location>
        <begin position="184"/>
        <end position="345"/>
    </location>
</feature>
<keyword evidence="5" id="KW-0106">Calcium</keyword>
<comment type="caution">
    <text evidence="15">The sequence shown here is derived from an EMBL/GenBank/DDBJ whole genome shotgun (WGS) entry which is preliminary data.</text>
</comment>
<evidence type="ECO:0000259" key="13">
    <source>
        <dbReference type="PROSITE" id="PS50221"/>
    </source>
</evidence>
<feature type="transmembrane region" description="Helical" evidence="11">
    <location>
        <begin position="454"/>
        <end position="474"/>
    </location>
</feature>
<keyword evidence="2 11" id="KW-0812">Transmembrane</keyword>
<dbReference type="STRING" id="75743.A0A401PD94"/>
<keyword evidence="8 11" id="KW-0472">Membrane</keyword>
<dbReference type="GO" id="GO:0007155">
    <property type="term" value="P:cell adhesion"/>
    <property type="evidence" value="ECO:0007669"/>
    <property type="project" value="UniProtKB-KW"/>
</dbReference>
<dbReference type="InterPro" id="IPR000203">
    <property type="entry name" value="GPS"/>
</dbReference>
<evidence type="ECO:0000313" key="16">
    <source>
        <dbReference type="Proteomes" id="UP000288216"/>
    </source>
</evidence>
<accession>A0A401PD94</accession>
<evidence type="ECO:0000256" key="3">
    <source>
        <dbReference type="ARBA" id="ARBA00022729"/>
    </source>
</evidence>
<dbReference type="OrthoDB" id="1100386at2759"/>
<keyword evidence="4" id="KW-0677">Repeat</keyword>
<dbReference type="InterPro" id="IPR046338">
    <property type="entry name" value="GAIN_dom_sf"/>
</dbReference>
<dbReference type="GO" id="GO:0007166">
    <property type="term" value="P:cell surface receptor signaling pathway"/>
    <property type="evidence" value="ECO:0007669"/>
    <property type="project" value="InterPro"/>
</dbReference>
<protein>
    <submittedName>
        <fullName evidence="15">Uncharacterized protein</fullName>
    </submittedName>
</protein>
<evidence type="ECO:0000259" key="14">
    <source>
        <dbReference type="PROSITE" id="PS50261"/>
    </source>
</evidence>
<reference evidence="15 16" key="1">
    <citation type="journal article" date="2018" name="Nat. Ecol. Evol.">
        <title>Shark genomes provide insights into elasmobranch evolution and the origin of vertebrates.</title>
        <authorList>
            <person name="Hara Y"/>
            <person name="Yamaguchi K"/>
            <person name="Onimaru K"/>
            <person name="Kadota M"/>
            <person name="Koyanagi M"/>
            <person name="Keeley SD"/>
            <person name="Tatsumi K"/>
            <person name="Tanaka K"/>
            <person name="Motone F"/>
            <person name="Kageyama Y"/>
            <person name="Nozu R"/>
            <person name="Adachi N"/>
            <person name="Nishimura O"/>
            <person name="Nakagawa R"/>
            <person name="Tanegashima C"/>
            <person name="Kiyatake I"/>
            <person name="Matsumoto R"/>
            <person name="Murakumo K"/>
            <person name="Nishida K"/>
            <person name="Terakita A"/>
            <person name="Kuratani S"/>
            <person name="Sato K"/>
            <person name="Hyodo S Kuraku.S."/>
        </authorList>
    </citation>
    <scope>NUCLEOTIDE SEQUENCE [LARGE SCALE GENOMIC DNA]</scope>
</reference>
<dbReference type="Gene3D" id="2.60.220.50">
    <property type="match status" value="1"/>
</dbReference>
<evidence type="ECO:0000256" key="12">
    <source>
        <dbReference type="SAM" id="SignalP"/>
    </source>
</evidence>
<feature type="non-terminal residue" evidence="15">
    <location>
        <position position="535"/>
    </location>
</feature>
<feature type="transmembrane region" description="Helical" evidence="11">
    <location>
        <begin position="418"/>
        <end position="442"/>
    </location>
</feature>
<evidence type="ECO:0000256" key="8">
    <source>
        <dbReference type="ARBA" id="ARBA00023136"/>
    </source>
</evidence>
<gene>
    <name evidence="15" type="ORF">scyTo_0010925</name>
</gene>
<evidence type="ECO:0000256" key="4">
    <source>
        <dbReference type="ARBA" id="ARBA00022737"/>
    </source>
</evidence>
<feature type="transmembrane region" description="Helical" evidence="11">
    <location>
        <begin position="352"/>
        <end position="372"/>
    </location>
</feature>
<proteinExistence type="predicted"/>
<dbReference type="Pfam" id="PF00002">
    <property type="entry name" value="7tm_2"/>
    <property type="match status" value="1"/>
</dbReference>
<dbReference type="PRINTS" id="PR00249">
    <property type="entry name" value="GPCRSECRETIN"/>
</dbReference>
<keyword evidence="9" id="KW-1015">Disulfide bond</keyword>
<dbReference type="PANTHER" id="PTHR12011">
    <property type="entry name" value="ADHESION G-PROTEIN COUPLED RECEPTOR"/>
    <property type="match status" value="1"/>
</dbReference>
<name>A0A401PD94_SCYTO</name>
<dbReference type="PROSITE" id="PS50221">
    <property type="entry name" value="GAIN_B"/>
    <property type="match status" value="1"/>
</dbReference>
<comment type="subcellular location">
    <subcellularLocation>
        <location evidence="1">Membrane</location>
        <topology evidence="1">Multi-pass membrane protein</topology>
    </subcellularLocation>
</comment>
<dbReference type="SMART" id="SM00303">
    <property type="entry name" value="GPS"/>
    <property type="match status" value="1"/>
</dbReference>
<feature type="signal peptide" evidence="12">
    <location>
        <begin position="1"/>
        <end position="21"/>
    </location>
</feature>
<dbReference type="InterPro" id="IPR017981">
    <property type="entry name" value="GPCR_2-like_7TM"/>
</dbReference>
<evidence type="ECO:0000256" key="9">
    <source>
        <dbReference type="ARBA" id="ARBA00023157"/>
    </source>
</evidence>
<evidence type="ECO:0000256" key="11">
    <source>
        <dbReference type="SAM" id="Phobius"/>
    </source>
</evidence>
<feature type="chain" id="PRO_5019029673" evidence="12">
    <location>
        <begin position="22"/>
        <end position="535"/>
    </location>
</feature>
<dbReference type="EMBL" id="BFAA01004816">
    <property type="protein sequence ID" value="GCB71085.1"/>
    <property type="molecule type" value="Genomic_DNA"/>
</dbReference>
<evidence type="ECO:0000256" key="10">
    <source>
        <dbReference type="ARBA" id="ARBA00023180"/>
    </source>
</evidence>
<dbReference type="GO" id="GO:0007189">
    <property type="term" value="P:adenylate cyclase-activating G protein-coupled receptor signaling pathway"/>
    <property type="evidence" value="ECO:0007669"/>
    <property type="project" value="TreeGrafter"/>
</dbReference>
<keyword evidence="10" id="KW-0325">Glycoprotein</keyword>
<dbReference type="PANTHER" id="PTHR12011:SF433">
    <property type="entry name" value="ADHESION G PROTEIN-COUPLED RECEPTOR E1-LIKE-RELATED"/>
    <property type="match status" value="1"/>
</dbReference>
<feature type="transmembrane region" description="Helical" evidence="11">
    <location>
        <begin position="494"/>
        <end position="516"/>
    </location>
</feature>
<keyword evidence="16" id="KW-1185">Reference proteome</keyword>
<feature type="transmembrane region" description="Helical" evidence="11">
    <location>
        <begin position="384"/>
        <end position="406"/>
    </location>
</feature>
<dbReference type="Proteomes" id="UP000288216">
    <property type="component" value="Unassembled WGS sequence"/>
</dbReference>
<dbReference type="InterPro" id="IPR057244">
    <property type="entry name" value="GAIN_B"/>
</dbReference>
<evidence type="ECO:0000256" key="7">
    <source>
        <dbReference type="ARBA" id="ARBA00022989"/>
    </source>
</evidence>
<evidence type="ECO:0000313" key="15">
    <source>
        <dbReference type="EMBL" id="GCB71085.1"/>
    </source>
</evidence>
<dbReference type="InterPro" id="IPR000832">
    <property type="entry name" value="GPCR_2_secretin-like"/>
</dbReference>
<dbReference type="Pfam" id="PF01825">
    <property type="entry name" value="GPS"/>
    <property type="match status" value="1"/>
</dbReference>
<feature type="domain" description="G-protein coupled receptors family 2 profile 2" evidence="14">
    <location>
        <begin position="349"/>
        <end position="535"/>
    </location>
</feature>
<keyword evidence="7 11" id="KW-1133">Transmembrane helix</keyword>
<sequence>MKTAHLPPLLILSICIHWSHLQPPEGKGVNGKPKNKTNFCKLEKGACGENGICYPKANDFVCICIDGKESGSKPCIKVDCRSFEKDIDSGRCKSHPQPSKGDDFFCTVATWSSAIDKHCQDYKHNDSNMSEFSLKDVAAAAVRIINQKSEWQKMRKDERHKGVTLLLNSMESTVMMAAATMNATECNVTTADMDVQIQTLEGTKGTTVLLAKENQVDFYWEKDKSKSNGFAAASLIVSSRMGSIMEDCDLEMENKKYGRQYLELHSQLLTATMVSYKIYQNTTFIIRNKEENDVEDYTICVYWDKKKFIWSTSGCTKVSSNHTHTTCRSTHLTSFAVLVALYKVEGPGLTTITYIGIIISLLSLLTAILTFIKCRAIQNPRTTIHTHLCLCLFVAELLFLIGLSATGNQAVCGAIAGILHYLFLACFMWMLLEGIQLYLMVVKVFLSQSLRGKYTYPVAYGIPAIIVIICAASNPSGYGTREYCWLSMEKGFRWSFVGPLCAICLVNLIFLILTIWKLVQKFNTVNPELPYLKKI</sequence>
<evidence type="ECO:0000256" key="6">
    <source>
        <dbReference type="ARBA" id="ARBA00022889"/>
    </source>
</evidence>
<evidence type="ECO:0000256" key="2">
    <source>
        <dbReference type="ARBA" id="ARBA00022692"/>
    </source>
</evidence>
<organism evidence="15 16">
    <name type="scientific">Scyliorhinus torazame</name>
    <name type="common">Cloudy catshark</name>
    <name type="synonym">Catulus torazame</name>
    <dbReference type="NCBI Taxonomy" id="75743"/>
    <lineage>
        <taxon>Eukaryota</taxon>
        <taxon>Metazoa</taxon>
        <taxon>Chordata</taxon>
        <taxon>Craniata</taxon>
        <taxon>Vertebrata</taxon>
        <taxon>Chondrichthyes</taxon>
        <taxon>Elasmobranchii</taxon>
        <taxon>Galeomorphii</taxon>
        <taxon>Galeoidea</taxon>
        <taxon>Carcharhiniformes</taxon>
        <taxon>Scyliorhinidae</taxon>
        <taxon>Scyliorhinus</taxon>
    </lineage>
</organism>
<dbReference type="InterPro" id="IPR003056">
    <property type="entry name" value="GPCR_2_ADGRE2_ADGRE5"/>
</dbReference>
<dbReference type="Gene3D" id="1.20.1070.10">
    <property type="entry name" value="Rhodopsin 7-helix transmembrane proteins"/>
    <property type="match status" value="1"/>
</dbReference>
<evidence type="ECO:0000256" key="1">
    <source>
        <dbReference type="ARBA" id="ARBA00004141"/>
    </source>
</evidence>
<dbReference type="GO" id="GO:0004930">
    <property type="term" value="F:G protein-coupled receptor activity"/>
    <property type="evidence" value="ECO:0007669"/>
    <property type="project" value="InterPro"/>
</dbReference>
<dbReference type="GO" id="GO:0005886">
    <property type="term" value="C:plasma membrane"/>
    <property type="evidence" value="ECO:0007669"/>
    <property type="project" value="UniProtKB-SubCell"/>
</dbReference>